<accession>S9QV97</accession>
<protein>
    <submittedName>
        <fullName evidence="1">Uncharacterized protein</fullName>
    </submittedName>
</protein>
<organism evidence="1 2">
    <name type="scientific">Cystobacter fuscus (strain ATCC 25194 / DSM 2262 / NBRC 100088 / M29)</name>
    <dbReference type="NCBI Taxonomy" id="1242864"/>
    <lineage>
        <taxon>Bacteria</taxon>
        <taxon>Pseudomonadati</taxon>
        <taxon>Myxococcota</taxon>
        <taxon>Myxococcia</taxon>
        <taxon>Myxococcales</taxon>
        <taxon>Cystobacterineae</taxon>
        <taxon>Archangiaceae</taxon>
        <taxon>Cystobacter</taxon>
    </lineage>
</organism>
<sequence length="404" mass="44092">MEIPPEGGVRLYLPQLDVEPSYQQFTREDARRILQQFHENLAELKQRKRWVASTGTLLALAQEPDSVETVLLMEYTDRYGEPSLPLPDSLRKSPLVMALWLSPKYMPEGIREGAEELFRDPAFLAGVAVSLVAYVTSWAAPEPLFTKTFAVAATVVLVSAFSLAELAHAGGAALKLYQATRGIHTLEEVEEAARYFGRYAGGVTLRVMVTVTSWGVAKVAPKPLPGGLERTWAGLKGLLRLPQRFVLAEGAELVKAATSSTVRVGVKQGVLLMAGVATGATGASLRSACGDGVFNLLGYTWHHLATNKNRISDSRGGPWTPLFEIIFAKAGMSLEDAANKVYLLKHAGPHSEAYHTEIFERISRAVRTCPNKDACRVELTRELNKIADEVCSPGSRLHRLATTP</sequence>
<evidence type="ECO:0000313" key="2">
    <source>
        <dbReference type="Proteomes" id="UP000011682"/>
    </source>
</evidence>
<dbReference type="InterPro" id="IPR032871">
    <property type="entry name" value="AHH_dom_containing"/>
</dbReference>
<dbReference type="eggNOG" id="COG4223">
    <property type="taxonomic scope" value="Bacteria"/>
</dbReference>
<comment type="caution">
    <text evidence="1">The sequence shown here is derived from an EMBL/GenBank/DDBJ whole genome shotgun (WGS) entry which is preliminary data.</text>
</comment>
<reference evidence="1" key="1">
    <citation type="submission" date="2013-05" db="EMBL/GenBank/DDBJ databases">
        <title>Genome assembly of Cystobacter fuscus DSM 2262.</title>
        <authorList>
            <person name="Sharma G."/>
            <person name="Khatri I."/>
            <person name="Kaur C."/>
            <person name="Mayilraj S."/>
            <person name="Subramanian S."/>
        </authorList>
    </citation>
    <scope>NUCLEOTIDE SEQUENCE [LARGE SCALE GENOMIC DNA]</scope>
    <source>
        <strain evidence="1">DSM 2262</strain>
    </source>
</reference>
<dbReference type="EMBL" id="ANAH02000012">
    <property type="protein sequence ID" value="EPX60573.1"/>
    <property type="molecule type" value="Genomic_DNA"/>
</dbReference>
<evidence type="ECO:0000313" key="1">
    <source>
        <dbReference type="EMBL" id="EPX60573.1"/>
    </source>
</evidence>
<keyword evidence="2" id="KW-1185">Reference proteome</keyword>
<proteinExistence type="predicted"/>
<name>S9QV97_CYSF2</name>
<dbReference type="Pfam" id="PF14412">
    <property type="entry name" value="AHH"/>
    <property type="match status" value="1"/>
</dbReference>
<dbReference type="AlphaFoldDB" id="S9QV97"/>
<gene>
    <name evidence="1" type="ORF">D187_001727</name>
</gene>
<dbReference type="Proteomes" id="UP000011682">
    <property type="component" value="Unassembled WGS sequence"/>
</dbReference>